<comment type="caution">
    <text evidence="2">The sequence shown here is derived from an EMBL/GenBank/DDBJ whole genome shotgun (WGS) entry which is preliminary data.</text>
</comment>
<evidence type="ECO:0000256" key="1">
    <source>
        <dbReference type="SAM" id="Phobius"/>
    </source>
</evidence>
<reference evidence="2" key="1">
    <citation type="submission" date="2018-01" db="EMBL/GenBank/DDBJ databases">
        <authorList>
            <person name="Clerissi C."/>
        </authorList>
    </citation>
    <scope>NUCLEOTIDE SEQUENCE</scope>
    <source>
        <strain evidence="2">Cupriavidus taiwanensis LMG 19430</strain>
    </source>
</reference>
<dbReference type="EMBL" id="OFSN01000004">
    <property type="protein sequence ID" value="SOY60902.1"/>
    <property type="molecule type" value="Genomic_DNA"/>
</dbReference>
<keyword evidence="1" id="KW-1133">Transmembrane helix</keyword>
<proteinExistence type="predicted"/>
<name>A0A375C160_9BURK</name>
<keyword evidence="1" id="KW-0472">Membrane</keyword>
<keyword evidence="1" id="KW-0812">Transmembrane</keyword>
<evidence type="ECO:0000313" key="2">
    <source>
        <dbReference type="EMBL" id="SOY60902.1"/>
    </source>
</evidence>
<accession>A0A375C160</accession>
<organism evidence="2">
    <name type="scientific">Cupriavidus taiwanensis</name>
    <dbReference type="NCBI Taxonomy" id="164546"/>
    <lineage>
        <taxon>Bacteria</taxon>
        <taxon>Pseudomonadati</taxon>
        <taxon>Pseudomonadota</taxon>
        <taxon>Betaproteobacteria</taxon>
        <taxon>Burkholderiales</taxon>
        <taxon>Burkholderiaceae</taxon>
        <taxon>Cupriavidus</taxon>
    </lineage>
</organism>
<feature type="transmembrane region" description="Helical" evidence="1">
    <location>
        <begin position="36"/>
        <end position="59"/>
    </location>
</feature>
<protein>
    <submittedName>
        <fullName evidence="2">Uncharacterized protein</fullName>
    </submittedName>
</protein>
<gene>
    <name evidence="2" type="ORF">CBM2586_A120079</name>
</gene>
<dbReference type="AlphaFoldDB" id="A0A375C160"/>
<dbReference type="Proteomes" id="UP000257016">
    <property type="component" value="Unassembled WGS sequence"/>
</dbReference>
<sequence length="235" mass="25147">MVNNFCQPFCQPDCTSHGARPGCVCAERNAALPMLIHMIAAFAAFGVLPLANAAVAYVFELDAQRQNVSISGKAGVLRACRFPRQVELANASFDGSALIVSATEYVPVRALLLCDRNPVDLRRIPSSAGSLVDVNIEHGLYLTVDVVSASPLSFLVTVARIGSSRNIMNIPGAYHSTLPLTKLQEYGFSYDESRARGKVSPDGNYVAPNGEIDCSAHAYPGVWDIKTVACASRKA</sequence>